<proteinExistence type="predicted"/>
<dbReference type="EMBL" id="CP044222">
    <property type="protein sequence ID" value="QEW08083.1"/>
    <property type="molecule type" value="Genomic_DNA"/>
</dbReference>
<dbReference type="InterPro" id="IPR025218">
    <property type="entry name" value="DUF4426"/>
</dbReference>
<evidence type="ECO:0000313" key="3">
    <source>
        <dbReference type="EMBL" id="QEW08083.1"/>
    </source>
</evidence>
<organism evidence="3 4">
    <name type="scientific">Nitrincola iocasae</name>
    <dbReference type="NCBI Taxonomy" id="2614693"/>
    <lineage>
        <taxon>Bacteria</taxon>
        <taxon>Pseudomonadati</taxon>
        <taxon>Pseudomonadota</taxon>
        <taxon>Gammaproteobacteria</taxon>
        <taxon>Oceanospirillales</taxon>
        <taxon>Oceanospirillaceae</taxon>
        <taxon>Nitrincola</taxon>
    </lineage>
</organism>
<dbReference type="AlphaFoldDB" id="A0A5J6LI83"/>
<dbReference type="Gene3D" id="2.60.40.3340">
    <property type="entry name" value="Domain of unknown function DUF4426"/>
    <property type="match status" value="1"/>
</dbReference>
<feature type="chain" id="PRO_5023863077" evidence="1">
    <location>
        <begin position="25"/>
        <end position="149"/>
    </location>
</feature>
<feature type="domain" description="DUF4426" evidence="2">
    <location>
        <begin position="31"/>
        <end position="149"/>
    </location>
</feature>
<keyword evidence="1" id="KW-0732">Signal</keyword>
<sequence length="149" mass="16770">MLTRYSPLLFAALLSLTLSASLQAEQMFSDEHYEIHYNAFNSTLIPAEVAASYNLTRSGSRGLINIAVREKQPDGSTRPVSAQVSGEVRNLIQQTQSVEFREITETDAIYSIGSFQFTNEDLLTIQLEVQPDAERPAYQIELQQTFYVD</sequence>
<dbReference type="Proteomes" id="UP000325606">
    <property type="component" value="Chromosome"/>
</dbReference>
<gene>
    <name evidence="3" type="ORF">F5I99_17155</name>
</gene>
<evidence type="ECO:0000313" key="4">
    <source>
        <dbReference type="Proteomes" id="UP000325606"/>
    </source>
</evidence>
<name>A0A5J6LI83_9GAMM</name>
<evidence type="ECO:0000259" key="2">
    <source>
        <dbReference type="Pfam" id="PF14467"/>
    </source>
</evidence>
<accession>A0A5J6LI83</accession>
<dbReference type="KEGG" id="nik:F5I99_17155"/>
<reference evidence="3 4" key="1">
    <citation type="submission" date="2019-09" db="EMBL/GenBank/DDBJ databases">
        <title>Nitrincola iocasae sp. nov., a bacterium isolated from the sediment collected at a cold seep field in South China Sea.</title>
        <authorList>
            <person name="Zhang H."/>
            <person name="Wang H."/>
            <person name="Li C."/>
        </authorList>
    </citation>
    <scope>NUCLEOTIDE SEQUENCE [LARGE SCALE GENOMIC DNA]</scope>
    <source>
        <strain evidence="3 4">KXZD1103</strain>
    </source>
</reference>
<protein>
    <submittedName>
        <fullName evidence="3">DUF4426 domain-containing protein</fullName>
    </submittedName>
</protein>
<keyword evidence="4" id="KW-1185">Reference proteome</keyword>
<dbReference type="Pfam" id="PF14467">
    <property type="entry name" value="DUF4426"/>
    <property type="match status" value="1"/>
</dbReference>
<evidence type="ECO:0000256" key="1">
    <source>
        <dbReference type="SAM" id="SignalP"/>
    </source>
</evidence>
<feature type="signal peptide" evidence="1">
    <location>
        <begin position="1"/>
        <end position="24"/>
    </location>
</feature>
<dbReference type="RefSeq" id="WP_151058150.1">
    <property type="nucleotide sequence ID" value="NZ_CP044222.1"/>
</dbReference>